<organism evidence="1 2">
    <name type="scientific">Panagrellus redivivus</name>
    <name type="common">Microworm</name>
    <dbReference type="NCBI Taxonomy" id="6233"/>
    <lineage>
        <taxon>Eukaryota</taxon>
        <taxon>Metazoa</taxon>
        <taxon>Ecdysozoa</taxon>
        <taxon>Nematoda</taxon>
        <taxon>Chromadorea</taxon>
        <taxon>Rhabditida</taxon>
        <taxon>Tylenchina</taxon>
        <taxon>Panagrolaimomorpha</taxon>
        <taxon>Panagrolaimoidea</taxon>
        <taxon>Panagrolaimidae</taxon>
        <taxon>Panagrellus</taxon>
    </lineage>
</organism>
<name>A0A7E4ZZ38_PANRE</name>
<dbReference type="Proteomes" id="UP000492821">
    <property type="component" value="Unassembled WGS sequence"/>
</dbReference>
<evidence type="ECO:0000313" key="2">
    <source>
        <dbReference type="WBParaSite" id="Pan_g4099.t1"/>
    </source>
</evidence>
<reference evidence="1" key="1">
    <citation type="journal article" date="2013" name="Genetics">
        <title>The draft genome and transcriptome of Panagrellus redivivus are shaped by the harsh demands of a free-living lifestyle.</title>
        <authorList>
            <person name="Srinivasan J."/>
            <person name="Dillman A.R."/>
            <person name="Macchietto M.G."/>
            <person name="Heikkinen L."/>
            <person name="Lakso M."/>
            <person name="Fracchia K.M."/>
            <person name="Antoshechkin I."/>
            <person name="Mortazavi A."/>
            <person name="Wong G."/>
            <person name="Sternberg P.W."/>
        </authorList>
    </citation>
    <scope>NUCLEOTIDE SEQUENCE [LARGE SCALE GENOMIC DNA]</scope>
    <source>
        <strain evidence="1">MT8872</strain>
    </source>
</reference>
<protein>
    <submittedName>
        <fullName evidence="2">Ovule protein</fullName>
    </submittedName>
</protein>
<evidence type="ECO:0000313" key="1">
    <source>
        <dbReference type="Proteomes" id="UP000492821"/>
    </source>
</evidence>
<proteinExistence type="predicted"/>
<dbReference type="AlphaFoldDB" id="A0A7E4ZZ38"/>
<accession>A0A7E4ZZ38</accession>
<sequence>MMGPCNSCIAPGTIRRTNIKGIMISMHLHQDSMQLGQKGIPGFDKNITKSMSAGRSHVFTHQTWKRTIKFQLKHDKSRLAFEVHQAKETTSSFFETVITTFKKTMSDITSQVSKRMYLLKVATMPHKHQ</sequence>
<dbReference type="WBParaSite" id="Pan_g4099.t1">
    <property type="protein sequence ID" value="Pan_g4099.t1"/>
    <property type="gene ID" value="Pan_g4099"/>
</dbReference>
<keyword evidence="1" id="KW-1185">Reference proteome</keyword>
<reference evidence="2" key="2">
    <citation type="submission" date="2020-10" db="UniProtKB">
        <authorList>
            <consortium name="WormBaseParasite"/>
        </authorList>
    </citation>
    <scope>IDENTIFICATION</scope>
</reference>